<dbReference type="GeneID" id="92037588"/>
<dbReference type="EMBL" id="JAQQWN010000002">
    <property type="protein sequence ID" value="KAK8093528.1"/>
    <property type="molecule type" value="Genomic_DNA"/>
</dbReference>
<dbReference type="PANTHER" id="PTHR24287:SF17">
    <property type="entry name" value="P450, PUTATIVE (EUROFUNG)-RELATED"/>
    <property type="match status" value="1"/>
</dbReference>
<dbReference type="InterPro" id="IPR002974">
    <property type="entry name" value="Cyt_P450_E_CYP52_ascomycetes"/>
</dbReference>
<dbReference type="Proteomes" id="UP001433268">
    <property type="component" value="Unassembled WGS sequence"/>
</dbReference>
<evidence type="ECO:0000256" key="1">
    <source>
        <dbReference type="ARBA" id="ARBA00001971"/>
    </source>
</evidence>
<dbReference type="InterPro" id="IPR047146">
    <property type="entry name" value="Cyt_P450_E_CYP52_fungi"/>
</dbReference>
<evidence type="ECO:0000256" key="7">
    <source>
        <dbReference type="ARBA" id="ARBA00023033"/>
    </source>
</evidence>
<proteinExistence type="inferred from homology"/>
<keyword evidence="5 8" id="KW-0560">Oxidoreductase</keyword>
<keyword evidence="7 8" id="KW-0503">Monooxygenase</keyword>
<dbReference type="InterPro" id="IPR001128">
    <property type="entry name" value="Cyt_P450"/>
</dbReference>
<evidence type="ECO:0000256" key="4">
    <source>
        <dbReference type="ARBA" id="ARBA00022723"/>
    </source>
</evidence>
<keyword evidence="4 8" id="KW-0479">Metal-binding</keyword>
<dbReference type="InterPro" id="IPR002402">
    <property type="entry name" value="Cyt_P450_E_grp-II"/>
</dbReference>
<dbReference type="InterPro" id="IPR017972">
    <property type="entry name" value="Cyt_P450_CS"/>
</dbReference>
<dbReference type="PRINTS" id="PR00464">
    <property type="entry name" value="EP450II"/>
</dbReference>
<dbReference type="SUPFAM" id="SSF48264">
    <property type="entry name" value="Cytochrome P450"/>
    <property type="match status" value="1"/>
</dbReference>
<evidence type="ECO:0000313" key="9">
    <source>
        <dbReference type="EMBL" id="KAK8093528.1"/>
    </source>
</evidence>
<organism evidence="9 10">
    <name type="scientific">Apiospora hydei</name>
    <dbReference type="NCBI Taxonomy" id="1337664"/>
    <lineage>
        <taxon>Eukaryota</taxon>
        <taxon>Fungi</taxon>
        <taxon>Dikarya</taxon>
        <taxon>Ascomycota</taxon>
        <taxon>Pezizomycotina</taxon>
        <taxon>Sordariomycetes</taxon>
        <taxon>Xylariomycetidae</taxon>
        <taxon>Amphisphaeriales</taxon>
        <taxon>Apiosporaceae</taxon>
        <taxon>Apiospora</taxon>
    </lineage>
</organism>
<keyword evidence="10" id="KW-1185">Reference proteome</keyword>
<evidence type="ECO:0000313" key="10">
    <source>
        <dbReference type="Proteomes" id="UP001433268"/>
    </source>
</evidence>
<evidence type="ECO:0000256" key="5">
    <source>
        <dbReference type="ARBA" id="ARBA00023002"/>
    </source>
</evidence>
<evidence type="ECO:0000256" key="8">
    <source>
        <dbReference type="RuleBase" id="RU000461"/>
    </source>
</evidence>
<protein>
    <submittedName>
        <fullName evidence="9">Cytochrome P450 52A12</fullName>
    </submittedName>
</protein>
<keyword evidence="3 8" id="KW-0349">Heme</keyword>
<dbReference type="CDD" id="cd11063">
    <property type="entry name" value="CYP52"/>
    <property type="match status" value="1"/>
</dbReference>
<keyword evidence="6 8" id="KW-0408">Iron</keyword>
<evidence type="ECO:0000256" key="6">
    <source>
        <dbReference type="ARBA" id="ARBA00023004"/>
    </source>
</evidence>
<sequence length="551" mass="61759">MGFSNTTEAPMGTSRQLLLGLLCALLLIWAAKRTNLYLSRRRFKQAHNCRPVQRRFPNRDPILGLDAVYSQIQRAKAGTMLEWLHWRNSTYGPTFAARMGLRFPGWLGGGADAFVTTDPENIKTVLATRFKDYGHGDTRTGSFGPLLGRGIFVVDGARWHESRALLRPNFAREQIADLEALERHLSLFFQLLPRSGDVTVDLQTLFFRLTIDTASEFLFGTSVHSLRALQESGGLVVGANGEAAASASDSAFAEAMNDAQADILMRARLSWMYHLRPHPRGDAAIKFAHAYVDRFVEEAVRRREAMDLEKGGGSSSSTSTTTGTDGEKYVFLHELAKATKDRKVIRDELLNILLAGRDTTASFLSNLFFVLARRPDVWAKLKADVAGLEGRPPTYETLKNLKYVKYCLNESLRTHPVVPLNNKQALQDTVLPRGGGSDGQSPLFVPKGTIVAWTIYTLHRRREFYGDDAEEFRPERWEHLRPSWEYLPFNGGPRICVGQQYALTEAAYVTTRLVQEFERIENRDPGPWVESVGLTICSRNGVKVGLYRASS</sequence>
<gene>
    <name evidence="9" type="ORF">PG997_000213</name>
</gene>
<dbReference type="RefSeq" id="XP_066674301.1">
    <property type="nucleotide sequence ID" value="XM_066804528.1"/>
</dbReference>
<name>A0ABR1XAA5_9PEZI</name>
<dbReference type="Pfam" id="PF00067">
    <property type="entry name" value="p450"/>
    <property type="match status" value="1"/>
</dbReference>
<dbReference type="PRINTS" id="PR01239">
    <property type="entry name" value="EP450IICYP52"/>
</dbReference>
<dbReference type="PRINTS" id="PR00385">
    <property type="entry name" value="P450"/>
</dbReference>
<reference evidence="9 10" key="1">
    <citation type="submission" date="2023-01" db="EMBL/GenBank/DDBJ databases">
        <title>Analysis of 21 Apiospora genomes using comparative genomics revels a genus with tremendous synthesis potential of carbohydrate active enzymes and secondary metabolites.</title>
        <authorList>
            <person name="Sorensen T."/>
        </authorList>
    </citation>
    <scope>NUCLEOTIDE SEQUENCE [LARGE SCALE GENOMIC DNA]</scope>
    <source>
        <strain evidence="9 10">CBS 114990</strain>
    </source>
</reference>
<comment type="similarity">
    <text evidence="2 8">Belongs to the cytochrome P450 family.</text>
</comment>
<dbReference type="Gene3D" id="1.10.630.10">
    <property type="entry name" value="Cytochrome P450"/>
    <property type="match status" value="1"/>
</dbReference>
<dbReference type="InterPro" id="IPR036396">
    <property type="entry name" value="Cyt_P450_sf"/>
</dbReference>
<comment type="caution">
    <text evidence="9">The sequence shown here is derived from an EMBL/GenBank/DDBJ whole genome shotgun (WGS) entry which is preliminary data.</text>
</comment>
<dbReference type="PROSITE" id="PS00086">
    <property type="entry name" value="CYTOCHROME_P450"/>
    <property type="match status" value="1"/>
</dbReference>
<comment type="cofactor">
    <cofactor evidence="1">
        <name>heme</name>
        <dbReference type="ChEBI" id="CHEBI:30413"/>
    </cofactor>
</comment>
<evidence type="ECO:0000256" key="3">
    <source>
        <dbReference type="ARBA" id="ARBA00022617"/>
    </source>
</evidence>
<accession>A0ABR1XAA5</accession>
<dbReference type="PANTHER" id="PTHR24287">
    <property type="entry name" value="P450, PUTATIVE (EUROFUNG)-RELATED"/>
    <property type="match status" value="1"/>
</dbReference>
<evidence type="ECO:0000256" key="2">
    <source>
        <dbReference type="ARBA" id="ARBA00010617"/>
    </source>
</evidence>